<feature type="transmembrane region" description="Helical" evidence="7">
    <location>
        <begin position="215"/>
        <end position="235"/>
    </location>
</feature>
<protein>
    <submittedName>
        <fullName evidence="8">MraY family glycosyltransferase</fullName>
        <ecNumber evidence="8">2.7.8.-</ecNumber>
    </submittedName>
</protein>
<accession>A0ABU4VHX7</accession>
<evidence type="ECO:0000256" key="5">
    <source>
        <dbReference type="ARBA" id="ARBA00022989"/>
    </source>
</evidence>
<dbReference type="CDD" id="cd06853">
    <property type="entry name" value="GT_WecA_like"/>
    <property type="match status" value="1"/>
</dbReference>
<dbReference type="Pfam" id="PF00953">
    <property type="entry name" value="Glycos_transf_4"/>
    <property type="match status" value="1"/>
</dbReference>
<evidence type="ECO:0000256" key="4">
    <source>
        <dbReference type="ARBA" id="ARBA00022692"/>
    </source>
</evidence>
<dbReference type="GO" id="GO:0016740">
    <property type="term" value="F:transferase activity"/>
    <property type="evidence" value="ECO:0007669"/>
    <property type="project" value="UniProtKB-KW"/>
</dbReference>
<dbReference type="EMBL" id="JAXAVX010000002">
    <property type="protein sequence ID" value="MDX8151422.1"/>
    <property type="molecule type" value="Genomic_DNA"/>
</dbReference>
<evidence type="ECO:0000256" key="1">
    <source>
        <dbReference type="ARBA" id="ARBA00004651"/>
    </source>
</evidence>
<dbReference type="EC" id="2.7.8.-" evidence="8"/>
<keyword evidence="6 7" id="KW-0472">Membrane</keyword>
<evidence type="ECO:0000256" key="7">
    <source>
        <dbReference type="SAM" id="Phobius"/>
    </source>
</evidence>
<feature type="transmembrane region" description="Helical" evidence="7">
    <location>
        <begin position="79"/>
        <end position="97"/>
    </location>
</feature>
<evidence type="ECO:0000313" key="9">
    <source>
        <dbReference type="Proteomes" id="UP001277761"/>
    </source>
</evidence>
<comment type="caution">
    <text evidence="8">The sequence shown here is derived from an EMBL/GenBank/DDBJ whole genome shotgun (WGS) entry which is preliminary data.</text>
</comment>
<dbReference type="PANTHER" id="PTHR22926">
    <property type="entry name" value="PHOSPHO-N-ACETYLMURAMOYL-PENTAPEPTIDE-TRANSFERASE"/>
    <property type="match status" value="1"/>
</dbReference>
<dbReference type="PROSITE" id="PS01348">
    <property type="entry name" value="MRAY_2"/>
    <property type="match status" value="1"/>
</dbReference>
<dbReference type="PANTHER" id="PTHR22926:SF3">
    <property type="entry name" value="UNDECAPRENYL-PHOSPHATE ALPHA-N-ACETYLGLUCOSAMINYL 1-PHOSPHATE TRANSFERASE"/>
    <property type="match status" value="1"/>
</dbReference>
<keyword evidence="5 7" id="KW-1133">Transmembrane helix</keyword>
<proteinExistence type="predicted"/>
<comment type="subcellular location">
    <subcellularLocation>
        <location evidence="1">Cell membrane</location>
        <topology evidence="1">Multi-pass membrane protein</topology>
    </subcellularLocation>
</comment>
<evidence type="ECO:0000256" key="3">
    <source>
        <dbReference type="ARBA" id="ARBA00022679"/>
    </source>
</evidence>
<evidence type="ECO:0000256" key="6">
    <source>
        <dbReference type="ARBA" id="ARBA00023136"/>
    </source>
</evidence>
<organism evidence="8 9">
    <name type="scientific">Patulibacter brassicae</name>
    <dbReference type="NCBI Taxonomy" id="1705717"/>
    <lineage>
        <taxon>Bacteria</taxon>
        <taxon>Bacillati</taxon>
        <taxon>Actinomycetota</taxon>
        <taxon>Thermoleophilia</taxon>
        <taxon>Solirubrobacterales</taxon>
        <taxon>Patulibacteraceae</taxon>
        <taxon>Patulibacter</taxon>
    </lineage>
</organism>
<gene>
    <name evidence="8" type="ORF">SK069_07455</name>
</gene>
<dbReference type="InterPro" id="IPR000715">
    <property type="entry name" value="Glycosyl_transferase_4"/>
</dbReference>
<keyword evidence="4 7" id="KW-0812">Transmembrane</keyword>
<feature type="transmembrane region" description="Helical" evidence="7">
    <location>
        <begin position="241"/>
        <end position="266"/>
    </location>
</feature>
<dbReference type="InterPro" id="IPR018480">
    <property type="entry name" value="PNAcMuramoyl-5peptid_Trfase_CS"/>
</dbReference>
<keyword evidence="3 8" id="KW-0808">Transferase</keyword>
<keyword evidence="2" id="KW-1003">Cell membrane</keyword>
<feature type="transmembrane region" description="Helical" evidence="7">
    <location>
        <begin position="167"/>
        <end position="184"/>
    </location>
</feature>
<name>A0ABU4VHX7_9ACTN</name>
<feature type="transmembrane region" description="Helical" evidence="7">
    <location>
        <begin position="142"/>
        <end position="160"/>
    </location>
</feature>
<dbReference type="Proteomes" id="UP001277761">
    <property type="component" value="Unassembled WGS sequence"/>
</dbReference>
<keyword evidence="9" id="KW-1185">Reference proteome</keyword>
<feature type="transmembrane region" description="Helical" evidence="7">
    <location>
        <begin position="46"/>
        <end position="67"/>
    </location>
</feature>
<feature type="transmembrane region" description="Helical" evidence="7">
    <location>
        <begin position="330"/>
        <end position="356"/>
    </location>
</feature>
<feature type="transmembrane region" description="Helical" evidence="7">
    <location>
        <begin position="190"/>
        <end position="208"/>
    </location>
</feature>
<feature type="transmembrane region" description="Helical" evidence="7">
    <location>
        <begin position="297"/>
        <end position="318"/>
    </location>
</feature>
<sequence>MTWRDPLVALLVGFAVAAALTPLVGRLARAVGAVDRPRGRGVAAGGTPLLGGLAIAAGVAIGMLVALPDASRISEAQIDNLHALLLGGLVITVVGALDDRFDLHPLAKLAGQVLAAAIPVSQGVEVGNITLPFLGALDFHGFGAPLTVLGFVAVMNVVNLSDGIDGLAAGVCAIAALALGFVAWDLASGQHASILAGAVCGAAVGFLVHNFNPASIFMGDTGAMLLGYLLAGVAVEGSVKTNAVLALVVPMMVLAVPFLDTTFVVLKRLKAGQPIYTADQNHFHHRLTRIGFSQRRVVLYLYAWAGSLAMVAVALKYVPYNDDRDHYDPLWTSVVGVVVLAVLAFSAYLVVLLEIVKLRRLDARRLRRASPGLSDREIDEDVRRALETGEIDAITDDHPTVGR</sequence>
<evidence type="ECO:0000313" key="8">
    <source>
        <dbReference type="EMBL" id="MDX8151422.1"/>
    </source>
</evidence>
<evidence type="ECO:0000256" key="2">
    <source>
        <dbReference type="ARBA" id="ARBA00022475"/>
    </source>
</evidence>
<dbReference type="RefSeq" id="WP_319953572.1">
    <property type="nucleotide sequence ID" value="NZ_JAXAVX010000002.1"/>
</dbReference>
<reference evidence="8 9" key="1">
    <citation type="submission" date="2023-11" db="EMBL/GenBank/DDBJ databases">
        <authorList>
            <person name="Xu M."/>
            <person name="Jiang T."/>
        </authorList>
    </citation>
    <scope>NUCLEOTIDE SEQUENCE [LARGE SCALE GENOMIC DNA]</scope>
    <source>
        <strain evidence="8 9">SD</strain>
    </source>
</reference>